<protein>
    <submittedName>
        <fullName evidence="2">Uncharacterized protein</fullName>
    </submittedName>
</protein>
<evidence type="ECO:0000313" key="2">
    <source>
        <dbReference type="EMBL" id="KFI72063.1"/>
    </source>
</evidence>
<dbReference type="AlphaFoldDB" id="A0A087BM13"/>
<dbReference type="EMBL" id="JGZD01000010">
    <property type="protein sequence ID" value="KFI72063.1"/>
    <property type="molecule type" value="Genomic_DNA"/>
</dbReference>
<dbReference type="Proteomes" id="UP000029014">
    <property type="component" value="Unassembled WGS sequence"/>
</dbReference>
<comment type="caution">
    <text evidence="2">The sequence shown here is derived from an EMBL/GenBank/DDBJ whole genome shotgun (WGS) entry which is preliminary data.</text>
</comment>
<feature type="region of interest" description="Disordered" evidence="1">
    <location>
        <begin position="77"/>
        <end position="102"/>
    </location>
</feature>
<feature type="compositionally biased region" description="Basic and acidic residues" evidence="1">
    <location>
        <begin position="83"/>
        <end position="92"/>
    </location>
</feature>
<reference evidence="2 3" key="1">
    <citation type="submission" date="2014-03" db="EMBL/GenBank/DDBJ databases">
        <title>Genomics of Bifidobacteria.</title>
        <authorList>
            <person name="Ventura M."/>
            <person name="Milani C."/>
            <person name="Lugli G.A."/>
        </authorList>
    </citation>
    <scope>NUCLEOTIDE SEQUENCE [LARGE SCALE GENOMIC DNA]</scope>
    <source>
        <strain evidence="2 3">LMG 11592</strain>
    </source>
</reference>
<evidence type="ECO:0000256" key="1">
    <source>
        <dbReference type="SAM" id="MobiDB-lite"/>
    </source>
</evidence>
<keyword evidence="3" id="KW-1185">Reference proteome</keyword>
<sequence length="102" mass="11421">MILPPPSRIGDAHLIAQNVPDDARLDAVGQRLDNRSAVQRSQTQIAREAAAVRTTENLIHQLPKLTFSHKNIIGKPRAYAAQARRDEPRRYGDNGQTSRESR</sequence>
<proteinExistence type="predicted"/>
<gene>
    <name evidence="2" type="ORF">BMIN_1600</name>
</gene>
<name>A0A087BM13_9BIFI</name>
<accession>A0A087BM13</accession>
<organism evidence="2 3">
    <name type="scientific">Bifidobacterium minimum</name>
    <dbReference type="NCBI Taxonomy" id="1693"/>
    <lineage>
        <taxon>Bacteria</taxon>
        <taxon>Bacillati</taxon>
        <taxon>Actinomycetota</taxon>
        <taxon>Actinomycetes</taxon>
        <taxon>Bifidobacteriales</taxon>
        <taxon>Bifidobacteriaceae</taxon>
        <taxon>Bifidobacterium</taxon>
    </lineage>
</organism>
<evidence type="ECO:0000313" key="3">
    <source>
        <dbReference type="Proteomes" id="UP000029014"/>
    </source>
</evidence>
<dbReference type="eggNOG" id="ENOG50325KZ">
    <property type="taxonomic scope" value="Bacteria"/>
</dbReference>